<dbReference type="Proteomes" id="UP000756346">
    <property type="component" value="Unassembled WGS sequence"/>
</dbReference>
<organism evidence="2 3">
    <name type="scientific">Microdochium trichocladiopsis</name>
    <dbReference type="NCBI Taxonomy" id="1682393"/>
    <lineage>
        <taxon>Eukaryota</taxon>
        <taxon>Fungi</taxon>
        <taxon>Dikarya</taxon>
        <taxon>Ascomycota</taxon>
        <taxon>Pezizomycotina</taxon>
        <taxon>Sordariomycetes</taxon>
        <taxon>Xylariomycetidae</taxon>
        <taxon>Xylariales</taxon>
        <taxon>Microdochiaceae</taxon>
        <taxon>Microdochium</taxon>
    </lineage>
</organism>
<evidence type="ECO:0000313" key="3">
    <source>
        <dbReference type="Proteomes" id="UP000756346"/>
    </source>
</evidence>
<dbReference type="AlphaFoldDB" id="A0A9P8YD94"/>
<evidence type="ECO:0000256" key="1">
    <source>
        <dbReference type="SAM" id="MobiDB-lite"/>
    </source>
</evidence>
<accession>A0A9P8YD94</accession>
<name>A0A9P8YD94_9PEZI</name>
<dbReference type="GeneID" id="70191357"/>
<gene>
    <name evidence="2" type="ORF">B0I36DRAFT_406415</name>
</gene>
<sequence length="150" mass="16309">MEAAPSTHMMHLLRGGLRVTMAFAVHDEDEANGDPNMLGPHALSEAGDQVGSATERATLGSASEKYSGNLSWDCTVRRLNSALGRICVQMPCACHTGTNIISLVTELQHTRPQRPMLQGPARDVDAFDDSFLLHDFQERTVLKHNPSALS</sequence>
<dbReference type="RefSeq" id="XP_046015888.1">
    <property type="nucleotide sequence ID" value="XM_046161811.1"/>
</dbReference>
<protein>
    <submittedName>
        <fullName evidence="2">Uncharacterized protein</fullName>
    </submittedName>
</protein>
<keyword evidence="3" id="KW-1185">Reference proteome</keyword>
<feature type="region of interest" description="Disordered" evidence="1">
    <location>
        <begin position="30"/>
        <end position="53"/>
    </location>
</feature>
<evidence type="ECO:0000313" key="2">
    <source>
        <dbReference type="EMBL" id="KAH7035795.1"/>
    </source>
</evidence>
<comment type="caution">
    <text evidence="2">The sequence shown here is derived from an EMBL/GenBank/DDBJ whole genome shotgun (WGS) entry which is preliminary data.</text>
</comment>
<dbReference type="EMBL" id="JAGTJQ010000003">
    <property type="protein sequence ID" value="KAH7035795.1"/>
    <property type="molecule type" value="Genomic_DNA"/>
</dbReference>
<reference evidence="2" key="1">
    <citation type="journal article" date="2021" name="Nat. Commun.">
        <title>Genetic determinants of endophytism in the Arabidopsis root mycobiome.</title>
        <authorList>
            <person name="Mesny F."/>
            <person name="Miyauchi S."/>
            <person name="Thiergart T."/>
            <person name="Pickel B."/>
            <person name="Atanasova L."/>
            <person name="Karlsson M."/>
            <person name="Huettel B."/>
            <person name="Barry K.W."/>
            <person name="Haridas S."/>
            <person name="Chen C."/>
            <person name="Bauer D."/>
            <person name="Andreopoulos W."/>
            <person name="Pangilinan J."/>
            <person name="LaButti K."/>
            <person name="Riley R."/>
            <person name="Lipzen A."/>
            <person name="Clum A."/>
            <person name="Drula E."/>
            <person name="Henrissat B."/>
            <person name="Kohler A."/>
            <person name="Grigoriev I.V."/>
            <person name="Martin F.M."/>
            <person name="Hacquard S."/>
        </authorList>
    </citation>
    <scope>NUCLEOTIDE SEQUENCE</scope>
    <source>
        <strain evidence="2">MPI-CAGE-CH-0230</strain>
    </source>
</reference>
<proteinExistence type="predicted"/>